<accession>A0A553P2N1</accession>
<dbReference type="InterPro" id="IPR007803">
    <property type="entry name" value="Asp/Arg/Pro-Hydrxlase"/>
</dbReference>
<dbReference type="PANTHER" id="PTHR12366">
    <property type="entry name" value="ASPARTYL/ASPARAGINYL BETA-HYDROXYLASE"/>
    <property type="match status" value="1"/>
</dbReference>
<keyword evidence="2" id="KW-0732">Signal</keyword>
<dbReference type="Gene3D" id="1.25.40.10">
    <property type="entry name" value="Tetratricopeptide repeat domain"/>
    <property type="match status" value="1"/>
</dbReference>
<comment type="caution">
    <text evidence="4">The sequence shown here is derived from an EMBL/GenBank/DDBJ whole genome shotgun (WGS) entry which is preliminary data.</text>
</comment>
<feature type="signal peptide" evidence="2">
    <location>
        <begin position="1"/>
        <end position="19"/>
    </location>
</feature>
<dbReference type="GO" id="GO:0005783">
    <property type="term" value="C:endoplasmic reticulum"/>
    <property type="evidence" value="ECO:0007669"/>
    <property type="project" value="TreeGrafter"/>
</dbReference>
<reference evidence="4 5" key="1">
    <citation type="journal article" date="2018" name="Nat. Ecol. Evol.">
        <title>Genomic signatures of mitonuclear coevolution across populations of Tigriopus californicus.</title>
        <authorList>
            <person name="Barreto F.S."/>
            <person name="Watson E.T."/>
            <person name="Lima T.G."/>
            <person name="Willett C.S."/>
            <person name="Edmands S."/>
            <person name="Li W."/>
            <person name="Burton R.S."/>
        </authorList>
    </citation>
    <scope>NUCLEOTIDE SEQUENCE [LARGE SCALE GENOMIC DNA]</scope>
    <source>
        <strain evidence="4 5">San Diego</strain>
    </source>
</reference>
<evidence type="ECO:0000256" key="1">
    <source>
        <dbReference type="ARBA" id="ARBA00007730"/>
    </source>
</evidence>
<sequence length="524" mass="60569">MRVFIPCIVISLAFALAKGDDGLCSAEGPSPDGTCTGAGKEITEKKVHDQVLTYAYEEKPMNESEAEVWARRFYSKLAYTNDYDWSIRHLLDDADDYIVNEPSQAMAKFEAILDKYPQSARAFYSLTRTMEFLNKTDMTDEEKKAIDVKVIHNYKDMLQRKDGDIARTMLGSCIHQGLLYAINKNRTEDKLALLELGFKRKHIFENDRFHELYVEELVISEYFDRAEKALAVALEEFPRNQFFKFMKGILLKYQGQKKEASILLRDVEFAQNEVYGVASDLVSMALELHKRGKAPMADVLYQEASKAHIFLSKYQRPYDTILDLDSKPIWSMDDVQVTAYDEEFTLLKESWETIRGEALEIRKNGSLWISTSGQEWIARGTTLQFPIFTWGKKRSYHCTLVPKTCQIFKTFTASSKFPKGHVRFEVISNKTHLFPHSGPTNARLRGHLGLQVPEGFKMRIAKGNYLPEKEGTITLFEDSYEYEIWNESDDEMIVLSFDMPHPDITYQQSKQAFNSNIRYTFNYL</sequence>
<dbReference type="Proteomes" id="UP000318571">
    <property type="component" value="Chromosome 7"/>
</dbReference>
<evidence type="ECO:0000313" key="4">
    <source>
        <dbReference type="EMBL" id="TRY71933.1"/>
    </source>
</evidence>
<dbReference type="AlphaFoldDB" id="A0A553P2N1"/>
<dbReference type="Pfam" id="PF05118">
    <property type="entry name" value="Asp_Arg_Hydrox"/>
    <property type="match status" value="1"/>
</dbReference>
<dbReference type="EMBL" id="VCGU01000008">
    <property type="protein sequence ID" value="TRY71933.1"/>
    <property type="molecule type" value="Genomic_DNA"/>
</dbReference>
<name>A0A553P2N1_TIGCA</name>
<proteinExistence type="inferred from homology"/>
<dbReference type="PANTHER" id="PTHR12366:SF32">
    <property type="entry name" value="ASPARTATE BETA-HYDROXYLASE ISOFORM X1"/>
    <property type="match status" value="1"/>
</dbReference>
<evidence type="ECO:0000256" key="2">
    <source>
        <dbReference type="SAM" id="SignalP"/>
    </source>
</evidence>
<dbReference type="OMA" id="HYVEKEN"/>
<dbReference type="Gene3D" id="2.60.120.330">
    <property type="entry name" value="B-lactam Antibiotic, Isopenicillin N Synthase, Chain"/>
    <property type="match status" value="1"/>
</dbReference>
<dbReference type="GO" id="GO:0062101">
    <property type="term" value="F:peptidyl-aspartic acid 3-dioxygenase activity"/>
    <property type="evidence" value="ECO:0007669"/>
    <property type="project" value="InterPro"/>
</dbReference>
<protein>
    <recommendedName>
        <fullName evidence="3">Aspartyl/asparaginy/proline hydroxylase domain-containing protein</fullName>
    </recommendedName>
</protein>
<dbReference type="InterPro" id="IPR039038">
    <property type="entry name" value="ASPH"/>
</dbReference>
<dbReference type="STRING" id="6832.A0A553P2N1"/>
<organism evidence="4 5">
    <name type="scientific">Tigriopus californicus</name>
    <name type="common">Marine copepod</name>
    <dbReference type="NCBI Taxonomy" id="6832"/>
    <lineage>
        <taxon>Eukaryota</taxon>
        <taxon>Metazoa</taxon>
        <taxon>Ecdysozoa</taxon>
        <taxon>Arthropoda</taxon>
        <taxon>Crustacea</taxon>
        <taxon>Multicrustacea</taxon>
        <taxon>Hexanauplia</taxon>
        <taxon>Copepoda</taxon>
        <taxon>Harpacticoida</taxon>
        <taxon>Harpacticidae</taxon>
        <taxon>Tigriopus</taxon>
    </lineage>
</organism>
<comment type="similarity">
    <text evidence="1">Belongs to the aspartyl/asparaginyl beta-hydroxylase family.</text>
</comment>
<keyword evidence="5" id="KW-1185">Reference proteome</keyword>
<dbReference type="SUPFAM" id="SSF48452">
    <property type="entry name" value="TPR-like"/>
    <property type="match status" value="1"/>
</dbReference>
<feature type="domain" description="Aspartyl/asparaginy/proline hydroxylase" evidence="3">
    <location>
        <begin position="349"/>
        <end position="502"/>
    </location>
</feature>
<feature type="chain" id="PRO_5021752176" description="Aspartyl/asparaginy/proline hydroxylase domain-containing protein" evidence="2">
    <location>
        <begin position="20"/>
        <end position="524"/>
    </location>
</feature>
<evidence type="ECO:0000259" key="3">
    <source>
        <dbReference type="Pfam" id="PF05118"/>
    </source>
</evidence>
<evidence type="ECO:0000313" key="5">
    <source>
        <dbReference type="Proteomes" id="UP000318571"/>
    </source>
</evidence>
<gene>
    <name evidence="4" type="ORF">TCAL_11487</name>
</gene>
<dbReference type="InterPro" id="IPR027443">
    <property type="entry name" value="IPNS-like_sf"/>
</dbReference>
<dbReference type="InterPro" id="IPR011990">
    <property type="entry name" value="TPR-like_helical_dom_sf"/>
</dbReference>